<protein>
    <submittedName>
        <fullName evidence="1">Polysaccharide deacetylase family protein</fullName>
    </submittedName>
</protein>
<dbReference type="Proteomes" id="UP001321047">
    <property type="component" value="Unassembled WGS sequence"/>
</dbReference>
<proteinExistence type="predicted"/>
<accession>A0AAP2ZBL0</accession>
<dbReference type="CDD" id="cd10931">
    <property type="entry name" value="CE4_u7"/>
    <property type="match status" value="1"/>
</dbReference>
<dbReference type="EMBL" id="JAOPJZ010000028">
    <property type="protein sequence ID" value="MCU4754068.1"/>
    <property type="molecule type" value="Genomic_DNA"/>
</dbReference>
<organism evidence="1 2">
    <name type="scientific">Natronosalvus hydrolyticus</name>
    <dbReference type="NCBI Taxonomy" id="2979988"/>
    <lineage>
        <taxon>Archaea</taxon>
        <taxon>Methanobacteriati</taxon>
        <taxon>Methanobacteriota</taxon>
        <taxon>Stenosarchaea group</taxon>
        <taxon>Halobacteria</taxon>
        <taxon>Halobacteriales</taxon>
        <taxon>Natrialbaceae</taxon>
        <taxon>Natronosalvus</taxon>
    </lineage>
</organism>
<dbReference type="AlphaFoldDB" id="A0AAP2ZBL0"/>
<gene>
    <name evidence="1" type="ORF">OB919_19140</name>
</gene>
<dbReference type="RefSeq" id="WP_342810372.1">
    <property type="nucleotide sequence ID" value="NZ_JAOPJZ010000028.1"/>
</dbReference>
<comment type="caution">
    <text evidence="1">The sequence shown here is derived from an EMBL/GenBank/DDBJ whole genome shotgun (WGS) entry which is preliminary data.</text>
</comment>
<name>A0AAP2ZBL0_9EURY</name>
<reference evidence="1 2" key="1">
    <citation type="submission" date="2022-09" db="EMBL/GenBank/DDBJ databases">
        <title>Enrichment on poylsaccharides allowed isolation of novel metabolic and taxonomic groups of Haloarchaea.</title>
        <authorList>
            <person name="Sorokin D.Y."/>
            <person name="Elcheninov A.G."/>
            <person name="Khizhniak T.V."/>
            <person name="Kolganova T.V."/>
            <person name="Kublanov I.V."/>
        </authorList>
    </citation>
    <scope>NUCLEOTIDE SEQUENCE [LARGE SCALE GENOMIC DNA]</scope>
    <source>
        <strain evidence="1 2">AArc-curdl1</strain>
    </source>
</reference>
<dbReference type="InterPro" id="IPR011330">
    <property type="entry name" value="Glyco_hydro/deAcase_b/a-brl"/>
</dbReference>
<evidence type="ECO:0000313" key="1">
    <source>
        <dbReference type="EMBL" id="MCU4754068.1"/>
    </source>
</evidence>
<dbReference type="Gene3D" id="3.20.20.370">
    <property type="entry name" value="Glycoside hydrolase/deacetylase"/>
    <property type="match status" value="1"/>
</dbReference>
<dbReference type="GO" id="GO:0005975">
    <property type="term" value="P:carbohydrate metabolic process"/>
    <property type="evidence" value="ECO:0007669"/>
    <property type="project" value="InterPro"/>
</dbReference>
<sequence length="291" mass="34512">MDDYEFALCLTHDVDRPYKTYQHLYYAVSDRDPSHLTSFFSRDRPYWQFEEAMALEDRLGVRSSWYFLNEKNLLREKPPWEWLQPKNWQLFAGRYDITDEEIVEVIRTLEHGGWEIGIHGSYESFDDLERLRYEKAVLEDIVDTPIVGGRQHYLNLEQPRTWAYHREIGLQYDASLGSSETYGFDGHYDVLRPFDDDFVVFPLTIMERPLLEAHSSVEESWQACLEVLEEAARNEAVMTVLWHPMYLNEAEFPGYRTIYERLIREAKTMGAWVGPCRGYYETFVKDTIPTP</sequence>
<dbReference type="SUPFAM" id="SSF88713">
    <property type="entry name" value="Glycoside hydrolase/deacetylase"/>
    <property type="match status" value="1"/>
</dbReference>
<evidence type="ECO:0000313" key="2">
    <source>
        <dbReference type="Proteomes" id="UP001321047"/>
    </source>
</evidence>
<keyword evidence="2" id="KW-1185">Reference proteome</keyword>